<dbReference type="Pfam" id="PF06197">
    <property type="entry name" value="DUF998"/>
    <property type="match status" value="1"/>
</dbReference>
<dbReference type="RefSeq" id="WP_281886377.1">
    <property type="nucleotide sequence ID" value="NZ_BSDP01000001.1"/>
</dbReference>
<feature type="transmembrane region" description="Helical" evidence="1">
    <location>
        <begin position="131"/>
        <end position="152"/>
    </location>
</feature>
<keyword evidence="1" id="KW-0812">Transmembrane</keyword>
<feature type="transmembrane region" description="Helical" evidence="1">
    <location>
        <begin position="193"/>
        <end position="212"/>
    </location>
</feature>
<reference evidence="2" key="1">
    <citation type="submission" date="2022-12" db="EMBL/GenBank/DDBJ databases">
        <title>Reference genome sequencing for broad-spectrum identification of bacterial and archaeal isolates by mass spectrometry.</title>
        <authorList>
            <person name="Sekiguchi Y."/>
            <person name="Tourlousse D.M."/>
        </authorList>
    </citation>
    <scope>NUCLEOTIDE SEQUENCE</scope>
    <source>
        <strain evidence="2">14</strain>
    </source>
</reference>
<proteinExistence type="predicted"/>
<feature type="transmembrane region" description="Helical" evidence="1">
    <location>
        <begin position="98"/>
        <end position="119"/>
    </location>
</feature>
<evidence type="ECO:0000256" key="1">
    <source>
        <dbReference type="SAM" id="Phobius"/>
    </source>
</evidence>
<dbReference type="EMBL" id="BSDP01000001">
    <property type="protein sequence ID" value="GLI28732.1"/>
    <property type="molecule type" value="Genomic_DNA"/>
</dbReference>
<comment type="caution">
    <text evidence="2">The sequence shown here is derived from an EMBL/GenBank/DDBJ whole genome shotgun (WGS) entry which is preliminary data.</text>
</comment>
<dbReference type="AlphaFoldDB" id="A0A9W6D0T6"/>
<evidence type="ECO:0000313" key="3">
    <source>
        <dbReference type="Proteomes" id="UP001144396"/>
    </source>
</evidence>
<feature type="transmembrane region" description="Helical" evidence="1">
    <location>
        <begin position="65"/>
        <end position="86"/>
    </location>
</feature>
<organism evidence="2 3">
    <name type="scientific">Agromyces rhizosphaerae</name>
    <dbReference type="NCBI Taxonomy" id="88374"/>
    <lineage>
        <taxon>Bacteria</taxon>
        <taxon>Bacillati</taxon>
        <taxon>Actinomycetota</taxon>
        <taxon>Actinomycetes</taxon>
        <taxon>Micrococcales</taxon>
        <taxon>Microbacteriaceae</taxon>
        <taxon>Agromyces</taxon>
    </lineage>
</organism>
<protein>
    <recommendedName>
        <fullName evidence="4">DUF998 domain-containing protein</fullName>
    </recommendedName>
</protein>
<feature type="transmembrane region" description="Helical" evidence="1">
    <location>
        <begin position="25"/>
        <end position="45"/>
    </location>
</feature>
<evidence type="ECO:0000313" key="2">
    <source>
        <dbReference type="EMBL" id="GLI28732.1"/>
    </source>
</evidence>
<evidence type="ECO:0008006" key="4">
    <source>
        <dbReference type="Google" id="ProtNLM"/>
    </source>
</evidence>
<keyword evidence="1" id="KW-0472">Membrane</keyword>
<dbReference type="Proteomes" id="UP001144396">
    <property type="component" value="Unassembled WGS sequence"/>
</dbReference>
<gene>
    <name evidence="2" type="ORF">ARHIZOSPH14_29740</name>
</gene>
<name>A0A9W6D0T6_9MICO</name>
<sequence length="226" mass="23743">MDATREPVRAATGGEPVPRAVRAGAYAGLIGPVLYLAAWLVQAAVRRDEFDLIAEPGSGLATGSAGWIQTANFVVFGVLTLVFAVGLHRAIAPARAGWLGPALIGVSAIGLLWAAAFPLEREATGALVDPGVHGIGGTLYFLVGSLGIIALVPRLRKDARWRRLVPVTVVVGALTLLINVLVIACYLPEDGPLRPVGGLIQLVVMIGLRFPWQLAVSTRMLRLAHA</sequence>
<accession>A0A9W6D0T6</accession>
<keyword evidence="3" id="KW-1185">Reference proteome</keyword>
<keyword evidence="1" id="KW-1133">Transmembrane helix</keyword>
<dbReference type="InterPro" id="IPR009339">
    <property type="entry name" value="DUF998"/>
</dbReference>
<feature type="transmembrane region" description="Helical" evidence="1">
    <location>
        <begin position="164"/>
        <end position="187"/>
    </location>
</feature>